<feature type="transmembrane region" description="Helical" evidence="7">
    <location>
        <begin position="260"/>
        <end position="280"/>
    </location>
</feature>
<comment type="subcellular location">
    <subcellularLocation>
        <location evidence="1">Membrane</location>
        <topology evidence="1">Multi-pass membrane protein</topology>
    </subcellularLocation>
</comment>
<keyword evidence="2" id="KW-0813">Transport</keyword>
<dbReference type="eggNOG" id="KOG2533">
    <property type="taxonomic scope" value="Eukaryota"/>
</dbReference>
<dbReference type="EMBL" id="CAIF01000017">
    <property type="protein sequence ID" value="CCH41313.1"/>
    <property type="molecule type" value="Genomic_DNA"/>
</dbReference>
<feature type="transmembrane region" description="Helical" evidence="7">
    <location>
        <begin position="340"/>
        <end position="362"/>
    </location>
</feature>
<evidence type="ECO:0000256" key="4">
    <source>
        <dbReference type="ARBA" id="ARBA00022989"/>
    </source>
</evidence>
<name>K0KJP7_WICCF</name>
<keyword evidence="3 7" id="KW-0812">Transmembrane</keyword>
<evidence type="ECO:0000313" key="8">
    <source>
        <dbReference type="EMBL" id="CCH41313.1"/>
    </source>
</evidence>
<evidence type="ECO:0000256" key="7">
    <source>
        <dbReference type="SAM" id="Phobius"/>
    </source>
</evidence>
<evidence type="ECO:0000256" key="6">
    <source>
        <dbReference type="SAM" id="MobiDB-lite"/>
    </source>
</evidence>
<dbReference type="FunCoup" id="K0KJP7">
    <property type="interactions" value="69"/>
</dbReference>
<feature type="transmembrane region" description="Helical" evidence="7">
    <location>
        <begin position="431"/>
        <end position="453"/>
    </location>
</feature>
<protein>
    <submittedName>
        <fullName evidence="8">Transporter</fullName>
    </submittedName>
</protein>
<dbReference type="STRING" id="1206466.K0KJP7"/>
<keyword evidence="5 7" id="KW-0472">Membrane</keyword>
<evidence type="ECO:0000256" key="2">
    <source>
        <dbReference type="ARBA" id="ARBA00022448"/>
    </source>
</evidence>
<feature type="transmembrane region" description="Helical" evidence="7">
    <location>
        <begin position="228"/>
        <end position="248"/>
    </location>
</feature>
<proteinExistence type="predicted"/>
<dbReference type="Pfam" id="PF07690">
    <property type="entry name" value="MFS_1"/>
    <property type="match status" value="1"/>
</dbReference>
<dbReference type="FunFam" id="1.20.1250.20:FF:000106">
    <property type="entry name" value="MFS transporter, putative"/>
    <property type="match status" value="1"/>
</dbReference>
<organism evidence="8 9">
    <name type="scientific">Wickerhamomyces ciferrii (strain ATCC 14091 / BCRC 22168 / CBS 111 / JCM 3599 / NBRC 0793 / NRRL Y-1031 F-60-10)</name>
    <name type="common">Yeast</name>
    <name type="synonym">Pichia ciferrii</name>
    <dbReference type="NCBI Taxonomy" id="1206466"/>
    <lineage>
        <taxon>Eukaryota</taxon>
        <taxon>Fungi</taxon>
        <taxon>Dikarya</taxon>
        <taxon>Ascomycota</taxon>
        <taxon>Saccharomycotina</taxon>
        <taxon>Saccharomycetes</taxon>
        <taxon>Phaffomycetales</taxon>
        <taxon>Wickerhamomycetaceae</taxon>
        <taxon>Wickerhamomyces</taxon>
    </lineage>
</organism>
<dbReference type="FunFam" id="1.20.1250.20:FF:000247">
    <property type="entry name" value="MFS general substrate transporter"/>
    <property type="match status" value="1"/>
</dbReference>
<comment type="caution">
    <text evidence="8">The sequence shown here is derived from an EMBL/GenBank/DDBJ whole genome shotgun (WGS) entry which is preliminary data.</text>
</comment>
<reference evidence="8 9" key="1">
    <citation type="journal article" date="2012" name="Eukaryot. Cell">
        <title>Draft genome sequence of Wickerhamomyces ciferrii NRRL Y-1031 F-60-10.</title>
        <authorList>
            <person name="Schneider J."/>
            <person name="Andrea H."/>
            <person name="Blom J."/>
            <person name="Jaenicke S."/>
            <person name="Ruckert C."/>
            <person name="Schorsch C."/>
            <person name="Szczepanowski R."/>
            <person name="Farwick M."/>
            <person name="Goesmann A."/>
            <person name="Puhler A."/>
            <person name="Schaffer S."/>
            <person name="Tauch A."/>
            <person name="Kohler T."/>
            <person name="Brinkrolf K."/>
        </authorList>
    </citation>
    <scope>NUCLEOTIDE SEQUENCE [LARGE SCALE GENOMIC DNA]</scope>
    <source>
        <strain evidence="9">ATCC 14091 / BCRC 22168 / CBS 111 / JCM 3599 / NBRC 0793 / NRRL Y-1031 F-60-10</strain>
    </source>
</reference>
<evidence type="ECO:0000256" key="5">
    <source>
        <dbReference type="ARBA" id="ARBA00023136"/>
    </source>
</evidence>
<feature type="transmembrane region" description="Helical" evidence="7">
    <location>
        <begin position="404"/>
        <end position="425"/>
    </location>
</feature>
<dbReference type="HOGENOM" id="CLU_001265_2_2_1"/>
<feature type="region of interest" description="Disordered" evidence="6">
    <location>
        <begin position="1"/>
        <end position="51"/>
    </location>
</feature>
<dbReference type="PANTHER" id="PTHR43791">
    <property type="entry name" value="PERMEASE-RELATED"/>
    <property type="match status" value="1"/>
</dbReference>
<dbReference type="InterPro" id="IPR011701">
    <property type="entry name" value="MFS"/>
</dbReference>
<evidence type="ECO:0000256" key="1">
    <source>
        <dbReference type="ARBA" id="ARBA00004141"/>
    </source>
</evidence>
<dbReference type="PANTHER" id="PTHR43791:SF29">
    <property type="entry name" value="MAJOR FACILITATOR SUPERFAMILY (MFS) PROFILE DOMAIN-CONTAINING PROTEIN"/>
    <property type="match status" value="1"/>
</dbReference>
<dbReference type="SUPFAM" id="SSF103473">
    <property type="entry name" value="MFS general substrate transporter"/>
    <property type="match status" value="1"/>
</dbReference>
<feature type="transmembrane region" description="Helical" evidence="7">
    <location>
        <begin position="465"/>
        <end position="486"/>
    </location>
</feature>
<feature type="transmembrane region" description="Helical" evidence="7">
    <location>
        <begin position="196"/>
        <end position="216"/>
    </location>
</feature>
<dbReference type="GO" id="GO:0016020">
    <property type="term" value="C:membrane"/>
    <property type="evidence" value="ECO:0007669"/>
    <property type="project" value="UniProtKB-SubCell"/>
</dbReference>
<feature type="compositionally biased region" description="Basic and acidic residues" evidence="6">
    <location>
        <begin position="7"/>
        <end position="27"/>
    </location>
</feature>
<dbReference type="InParanoid" id="K0KJP7"/>
<evidence type="ECO:0000256" key="3">
    <source>
        <dbReference type="ARBA" id="ARBA00022692"/>
    </source>
</evidence>
<dbReference type="Proteomes" id="UP000009328">
    <property type="component" value="Unassembled WGS sequence"/>
</dbReference>
<keyword evidence="9" id="KW-1185">Reference proteome</keyword>
<dbReference type="InterPro" id="IPR036259">
    <property type="entry name" value="MFS_trans_sf"/>
</dbReference>
<keyword evidence="4 7" id="KW-1133">Transmembrane helix</keyword>
<dbReference type="GO" id="GO:0022857">
    <property type="term" value="F:transmembrane transporter activity"/>
    <property type="evidence" value="ECO:0007669"/>
    <property type="project" value="InterPro"/>
</dbReference>
<dbReference type="Gene3D" id="1.20.1250.20">
    <property type="entry name" value="MFS general substrate transporter like domains"/>
    <property type="match status" value="2"/>
</dbReference>
<gene>
    <name evidence="8" type="ORF">BN7_852</name>
</gene>
<evidence type="ECO:0000313" key="9">
    <source>
        <dbReference type="Proteomes" id="UP000009328"/>
    </source>
</evidence>
<sequence>MSFFKKNNTERKDSVDTIQYKIDDSNDIKPSNNQDVQSISSDFSEAKDSKNPFHDPQVARYWANVYDHAKYECRHLFDPKLTWTEEEEKAVKWKLEWRVTLLACFMFVGLQVDRGNLSQAVSDNMLDDLGLTTKDFNYANLIWNAVFLTAELPSGVISKAIGPDIWLPVQMVLWSIVAASQAALKGRTSFFVTRAIIAALEGGFIPDIVLWLSYFFTSAELTSRLACFWTSLSLCQIFTALLAFALLRMRGVADMAGWRWLFLIEGLFTLLIGIASWFLMVPSAAQTKKPWNKKGWFTDREEKIVVNRVLRDDPSKGDMHNRQALNFSALKSSILDYDLWPIYSLGFIFLIPSTVVSTYLTLTLKGMGFSTFNTNLLTIPNNVIHIILLFAITWLSERVKSRSLVVLINPIWSLPLLAVLTWWKGTYDDKWGTWIVCTLLIAVPYIHAINVSWCSRNSNSVRTRAISAAVYNMFCQAGGMAASQIYQPDDKPYYHRGNRNLFIIALATFVLMVGIKVYYTLRNNYKEREWKKLSPAEQDDYRHNTTDQGNKRLDFRFDT</sequence>
<dbReference type="AlphaFoldDB" id="K0KJP7"/>
<accession>K0KJP7</accession>
<feature type="transmembrane region" description="Helical" evidence="7">
    <location>
        <begin position="501"/>
        <end position="521"/>
    </location>
</feature>
<feature type="compositionally biased region" description="Polar residues" evidence="6">
    <location>
        <begin position="28"/>
        <end position="43"/>
    </location>
</feature>